<reference evidence="4 5" key="2">
    <citation type="submission" date="2017-09" db="EMBL/GenBank/DDBJ databases">
        <authorList>
            <person name="Lee N."/>
            <person name="Cho B.-K."/>
        </authorList>
    </citation>
    <scope>NUCLEOTIDE SEQUENCE [LARGE SCALE GENOMIC DNA]</scope>
    <source>
        <strain evidence="4 5">ATCC 27467</strain>
    </source>
</reference>
<reference evidence="3" key="1">
    <citation type="journal article" date="2014" name="Int. J. Syst. Evol. Microbiol.">
        <title>Complete genome sequence of Corynebacterium casei LMG S-19264T (=DSM 44701T), isolated from a smear-ripened cheese.</title>
        <authorList>
            <consortium name="US DOE Joint Genome Institute (JGI-PGF)"/>
            <person name="Walter F."/>
            <person name="Albersmeier A."/>
            <person name="Kalinowski J."/>
            <person name="Ruckert C."/>
        </authorList>
    </citation>
    <scope>NUCLEOTIDE SEQUENCE</scope>
    <source>
        <strain evidence="3">JCM 4834</strain>
    </source>
</reference>
<feature type="transmembrane region" description="Helical" evidence="2">
    <location>
        <begin position="367"/>
        <end position="383"/>
    </location>
</feature>
<dbReference type="KEGG" id="ssub:CP968_01825"/>
<dbReference type="Proteomes" id="UP000326831">
    <property type="component" value="Chromosome"/>
</dbReference>
<keyword evidence="2" id="KW-0472">Membrane</keyword>
<feature type="compositionally biased region" description="Basic and acidic residues" evidence="1">
    <location>
        <begin position="424"/>
        <end position="433"/>
    </location>
</feature>
<feature type="transmembrane region" description="Helical" evidence="2">
    <location>
        <begin position="29"/>
        <end position="52"/>
    </location>
</feature>
<dbReference type="EMBL" id="CP023701">
    <property type="protein sequence ID" value="QEU77197.1"/>
    <property type="molecule type" value="Genomic_DNA"/>
</dbReference>
<evidence type="ECO:0000313" key="5">
    <source>
        <dbReference type="Proteomes" id="UP000326831"/>
    </source>
</evidence>
<feature type="transmembrane region" description="Helical" evidence="2">
    <location>
        <begin position="305"/>
        <end position="324"/>
    </location>
</feature>
<dbReference type="Proteomes" id="UP000634660">
    <property type="component" value="Unassembled WGS sequence"/>
</dbReference>
<keyword evidence="2" id="KW-0812">Transmembrane</keyword>
<dbReference type="OrthoDB" id="4350291at2"/>
<evidence type="ECO:0000313" key="3">
    <source>
        <dbReference type="EMBL" id="GGZ45441.1"/>
    </source>
</evidence>
<dbReference type="EMBL" id="BMVX01000001">
    <property type="protein sequence ID" value="GGZ45441.1"/>
    <property type="molecule type" value="Genomic_DNA"/>
</dbReference>
<reference evidence="3" key="3">
    <citation type="submission" date="2020-09" db="EMBL/GenBank/DDBJ databases">
        <authorList>
            <person name="Sun Q."/>
            <person name="Ohkuma M."/>
        </authorList>
    </citation>
    <scope>NUCLEOTIDE SEQUENCE</scope>
    <source>
        <strain evidence="3">JCM 4834</strain>
    </source>
</reference>
<keyword evidence="5" id="KW-1185">Reference proteome</keyword>
<accession>A0A5P2UKQ0</accession>
<gene>
    <name evidence="4" type="ORF">CP968_01825</name>
    <name evidence="3" type="ORF">GCM10010371_00510</name>
</gene>
<feature type="region of interest" description="Disordered" evidence="1">
    <location>
        <begin position="412"/>
        <end position="433"/>
    </location>
</feature>
<evidence type="ECO:0008006" key="6">
    <source>
        <dbReference type="Google" id="ProtNLM"/>
    </source>
</evidence>
<feature type="transmembrane region" description="Helical" evidence="2">
    <location>
        <begin position="226"/>
        <end position="246"/>
    </location>
</feature>
<evidence type="ECO:0000313" key="4">
    <source>
        <dbReference type="EMBL" id="QEU77197.1"/>
    </source>
</evidence>
<evidence type="ECO:0000256" key="2">
    <source>
        <dbReference type="SAM" id="Phobius"/>
    </source>
</evidence>
<dbReference type="RefSeq" id="WP_150516295.1">
    <property type="nucleotide sequence ID" value="NZ_BMVX01000001.1"/>
</dbReference>
<dbReference type="AlphaFoldDB" id="A0A5P2UKQ0"/>
<feature type="transmembrane region" description="Helical" evidence="2">
    <location>
        <begin position="389"/>
        <end position="408"/>
    </location>
</feature>
<organism evidence="4 5">
    <name type="scientific">Streptomyces subrutilus</name>
    <dbReference type="NCBI Taxonomy" id="36818"/>
    <lineage>
        <taxon>Bacteria</taxon>
        <taxon>Bacillati</taxon>
        <taxon>Actinomycetota</taxon>
        <taxon>Actinomycetes</taxon>
        <taxon>Kitasatosporales</taxon>
        <taxon>Streptomycetaceae</taxon>
        <taxon>Streptomyces</taxon>
    </lineage>
</organism>
<proteinExistence type="predicted"/>
<protein>
    <recommendedName>
        <fullName evidence="6">Integral membrane protein</fullName>
    </recommendedName>
</protein>
<evidence type="ECO:0000256" key="1">
    <source>
        <dbReference type="SAM" id="MobiDB-lite"/>
    </source>
</evidence>
<name>A0A5P2UKQ0_9ACTN</name>
<sequence length="433" mass="46045">MTHDQDAELARLRAQVAELSRPRRTVRSACAAVLLALVLVLTPLAVVAAWTASLLGDTDRYVATMSPLVEDKAVQAAVGTRAGHALTEHLDLNALLQQAAPEDRPLLARALGRLGTPIEGALASLVQREATAVVASSWFHTFWTDANRRAHTTMVKALTGEGGGAVKLTDDAVTLDLAPVIDQVKQRLVDRGVTIAAKIPEIHTDFTLLESHDVKRVETGFRLLQILGNWLAVIVVLLAALAVWLARRRRRALTAAAFAVAAGALVLGLLLVLARAFYLDKLPAGVSPDAAAAVFDQLTRFLRTAVRSVAVLGIAVGLGAWLSGPGRRAAQVRRLWSAGIDATRGAAQDIGLRPGPVGTFVHRRKRWLVWAVLAAGGLALALWSYPTGWVVVGLVLAVLFAVSVIEFLDPRPAGPPGPHPAGAAEDRNPPEDR</sequence>
<feature type="transmembrane region" description="Helical" evidence="2">
    <location>
        <begin position="253"/>
        <end position="278"/>
    </location>
</feature>
<keyword evidence="2" id="KW-1133">Transmembrane helix</keyword>